<dbReference type="AlphaFoldDB" id="A0A378Q4L3"/>
<dbReference type="PANTHER" id="PTHR13096:SF8">
    <property type="entry name" value="RIBOSOMAL OXYGENASE 1"/>
    <property type="match status" value="1"/>
</dbReference>
<dbReference type="GO" id="GO:0016706">
    <property type="term" value="F:2-oxoglutarate-dependent dioxygenase activity"/>
    <property type="evidence" value="ECO:0007669"/>
    <property type="project" value="TreeGrafter"/>
</dbReference>
<dbReference type="PROSITE" id="PS51184">
    <property type="entry name" value="JMJC"/>
    <property type="match status" value="1"/>
</dbReference>
<protein>
    <submittedName>
        <fullName evidence="7">Cupin superfamily protein</fullName>
    </submittedName>
</protein>
<evidence type="ECO:0000256" key="3">
    <source>
        <dbReference type="ARBA" id="ARBA00022964"/>
    </source>
</evidence>
<evidence type="ECO:0000313" key="8">
    <source>
        <dbReference type="Proteomes" id="UP000255193"/>
    </source>
</evidence>
<comment type="cofactor">
    <cofactor evidence="1">
        <name>Fe(2+)</name>
        <dbReference type="ChEBI" id="CHEBI:29033"/>
    </cofactor>
</comment>
<gene>
    <name evidence="7" type="ORF">NCTC11091_01148</name>
</gene>
<evidence type="ECO:0000256" key="2">
    <source>
        <dbReference type="ARBA" id="ARBA00022723"/>
    </source>
</evidence>
<dbReference type="GO" id="GO:0046872">
    <property type="term" value="F:metal ion binding"/>
    <property type="evidence" value="ECO:0007669"/>
    <property type="project" value="UniProtKB-KW"/>
</dbReference>
<dbReference type="Pfam" id="PF20514">
    <property type="entry name" value="WHD_ROXA"/>
    <property type="match status" value="1"/>
</dbReference>
<name>A0A378Q4L3_9GAMM</name>
<dbReference type="RefSeq" id="WP_306303887.1">
    <property type="nucleotide sequence ID" value="NZ_MXAO01000053.1"/>
</dbReference>
<dbReference type="Gene3D" id="2.60.120.650">
    <property type="entry name" value="Cupin"/>
    <property type="match status" value="1"/>
</dbReference>
<dbReference type="Pfam" id="PF08007">
    <property type="entry name" value="JmjC_2"/>
    <property type="match status" value="1"/>
</dbReference>
<organism evidence="7 8">
    <name type="scientific">Faucicola atlantae</name>
    <dbReference type="NCBI Taxonomy" id="34059"/>
    <lineage>
        <taxon>Bacteria</taxon>
        <taxon>Pseudomonadati</taxon>
        <taxon>Pseudomonadota</taxon>
        <taxon>Gammaproteobacteria</taxon>
        <taxon>Moraxellales</taxon>
        <taxon>Moraxellaceae</taxon>
        <taxon>Faucicola</taxon>
    </lineage>
</organism>
<dbReference type="PANTHER" id="PTHR13096">
    <property type="entry name" value="MINA53 MYC INDUCED NUCLEAR ANTIGEN"/>
    <property type="match status" value="1"/>
</dbReference>
<keyword evidence="3" id="KW-0223">Dioxygenase</keyword>
<keyword evidence="4" id="KW-0560">Oxidoreductase</keyword>
<evidence type="ECO:0000256" key="4">
    <source>
        <dbReference type="ARBA" id="ARBA00023002"/>
    </source>
</evidence>
<dbReference type="EMBL" id="UGQA01000001">
    <property type="protein sequence ID" value="STY95354.1"/>
    <property type="molecule type" value="Genomic_DNA"/>
</dbReference>
<proteinExistence type="predicted"/>
<keyword evidence="2" id="KW-0479">Metal-binding</keyword>
<dbReference type="InterPro" id="IPR003347">
    <property type="entry name" value="JmjC_dom"/>
</dbReference>
<evidence type="ECO:0000256" key="1">
    <source>
        <dbReference type="ARBA" id="ARBA00001954"/>
    </source>
</evidence>
<dbReference type="InterPro" id="IPR039994">
    <property type="entry name" value="NO66-like"/>
</dbReference>
<dbReference type="SMART" id="SM00558">
    <property type="entry name" value="JmjC"/>
    <property type="match status" value="1"/>
</dbReference>
<dbReference type="Proteomes" id="UP000255193">
    <property type="component" value="Unassembled WGS sequence"/>
</dbReference>
<dbReference type="Gene3D" id="3.40.366.30">
    <property type="entry name" value="50S ribosomal protein L16 arginine hydroxylase, Chain A, Domain 2"/>
    <property type="match status" value="1"/>
</dbReference>
<sequence length="426" mass="47420">MLQSRQHLAARPNQPMPTQAHTIPLCLPSDITAEQFLAEYWQKKPLLIKNGLPQLVGMFEPDDIIALAQDDNATVRLISQQDNHWQLHTSPFNDDVWQNLPTHWTVLVQNLEQWSPKLASLWQAFAFVPQWQRDDIMVSYAPAGGGVGGHYDNYDVFLAQGYGKRRWRLGKMCDTNSEFLPNQPLRVLRDMGQIIFDEVLSAGDVLYVPSNLAHDGVAVDDCLTFSFGCRRPSALTLLDALADVATHDDALAIPLKIVQPPHPNAHHAVGMVAPESLADIKRQLLALLQSSQGDALLNRAMMETVSKRQYDLLLPELDDDLTDLDALAQALADGAGVRQDLAGRMVYQRTTRDTNASNLDFALFINGEYIAPDDIAPHAQVLLRRLADGECLTGADFEAAGVPIDELADWLENGWVWLDIDTETDF</sequence>
<dbReference type="SUPFAM" id="SSF51197">
    <property type="entry name" value="Clavaminate synthase-like"/>
    <property type="match status" value="1"/>
</dbReference>
<evidence type="ECO:0000259" key="6">
    <source>
        <dbReference type="PROSITE" id="PS51184"/>
    </source>
</evidence>
<evidence type="ECO:0000256" key="5">
    <source>
        <dbReference type="ARBA" id="ARBA00023004"/>
    </source>
</evidence>
<reference evidence="7 8" key="1">
    <citation type="submission" date="2018-06" db="EMBL/GenBank/DDBJ databases">
        <authorList>
            <consortium name="Pathogen Informatics"/>
            <person name="Doyle S."/>
        </authorList>
    </citation>
    <scope>NUCLEOTIDE SEQUENCE [LARGE SCALE GENOMIC DNA]</scope>
    <source>
        <strain evidence="7 8">NCTC11091</strain>
    </source>
</reference>
<evidence type="ECO:0000313" key="7">
    <source>
        <dbReference type="EMBL" id="STY95354.1"/>
    </source>
</evidence>
<dbReference type="InterPro" id="IPR046799">
    <property type="entry name" value="ROXA-like_wH"/>
</dbReference>
<feature type="domain" description="JmjC" evidence="6">
    <location>
        <begin position="117"/>
        <end position="246"/>
    </location>
</feature>
<accession>A0A378Q4L3</accession>
<keyword evidence="5" id="KW-0408">Iron</keyword>